<comment type="caution">
    <text evidence="4">The sequence shown here is derived from an EMBL/GenBank/DDBJ whole genome shotgun (WGS) entry which is preliminary data.</text>
</comment>
<gene>
    <name evidence="4" type="ORF">DIS07_03815</name>
</gene>
<dbReference type="AlphaFoldDB" id="A0A2U2JB66"/>
<dbReference type="EMBL" id="QFFG01000002">
    <property type="protein sequence ID" value="PWG05580.1"/>
    <property type="molecule type" value="Genomic_DNA"/>
</dbReference>
<evidence type="ECO:0000313" key="5">
    <source>
        <dbReference type="Proteomes" id="UP000245670"/>
    </source>
</evidence>
<sequence length="584" mass="68858">MKRYFIFFLLLWNVTLHSQTIEENTVIQEKLEALKKTKYDSTRSILYNQLSQKSGLLKLTENQEKYADSAVFYAEKSKVPKLIIRSFTSKINAAIVKQDTTTVYYFFRKGLKLAKEKNISKLNNDFLKFKIREIYYSIRQGKISSEKGLLEFKNLYEEIKTTQKYDIITELVGRISLLHRNRKELGKALNYNNLEIKYAKKSNNSKEVASAKITELDISYQLIPRPIKSKDVIPLIKKAKEAEIYMIENDILDILPFAKLYLAKFYIHETSYKKGENVLNSISDSLNARIVFSKYEQLCEIAKSTNNLTSYRLYSLKFKPVAYKTKRSFVALNVHNYLLDYFTKSNQKDSAVFYAEKLENNLQQVDTTQFLDYVYFSYDALSNHYIDIDKNKSIKYKTYANRITQQIIANQKEAFVNIIKYREEVESLQEKNSTLSATLSVIKNNLFSIIAISFILLAFLFYYFKAYKKSDKKSKIIEEEKEEIIKKVERKNIILSNKQKIYLDDIKYIKAERNYVEYYYKDKKMLDRNHLKNVLEQLPPNFIKTHRSYIINKNFIKVINSNSVILEPNIEIPVSRTFKTNLKV</sequence>
<dbReference type="Proteomes" id="UP000245670">
    <property type="component" value="Unassembled WGS sequence"/>
</dbReference>
<dbReference type="OrthoDB" id="2962330at2"/>
<dbReference type="GO" id="GO:0003677">
    <property type="term" value="F:DNA binding"/>
    <property type="evidence" value="ECO:0007669"/>
    <property type="project" value="InterPro"/>
</dbReference>
<reference evidence="4 5" key="1">
    <citation type="submission" date="2018-05" db="EMBL/GenBank/DDBJ databases">
        <title>Polaribacter aquimarinus sp. nov., isolated from sediment in a sediment of sea.</title>
        <authorList>
            <person name="Lu D."/>
        </authorList>
    </citation>
    <scope>NUCLEOTIDE SEQUENCE [LARGE SCALE GENOMIC DNA]</scope>
    <source>
        <strain evidence="4 5">ZY113</strain>
    </source>
</reference>
<dbReference type="RefSeq" id="WP_109403914.1">
    <property type="nucleotide sequence ID" value="NZ_QFFG01000002.1"/>
</dbReference>
<name>A0A2U2JB66_9FLAO</name>
<dbReference type="Pfam" id="PF04397">
    <property type="entry name" value="LytTR"/>
    <property type="match status" value="1"/>
</dbReference>
<feature type="domain" description="HTH LytTR-type" evidence="3">
    <location>
        <begin position="503"/>
        <end position="584"/>
    </location>
</feature>
<evidence type="ECO:0000256" key="1">
    <source>
        <dbReference type="SAM" id="Coils"/>
    </source>
</evidence>
<keyword evidence="1" id="KW-0175">Coiled coil</keyword>
<keyword evidence="5" id="KW-1185">Reference proteome</keyword>
<keyword evidence="2" id="KW-0812">Transmembrane</keyword>
<proteinExistence type="predicted"/>
<feature type="transmembrane region" description="Helical" evidence="2">
    <location>
        <begin position="446"/>
        <end position="464"/>
    </location>
</feature>
<dbReference type="PROSITE" id="PS50930">
    <property type="entry name" value="HTH_LYTTR"/>
    <property type="match status" value="1"/>
</dbReference>
<dbReference type="Gene3D" id="2.40.50.1020">
    <property type="entry name" value="LytTr DNA-binding domain"/>
    <property type="match status" value="1"/>
</dbReference>
<evidence type="ECO:0000259" key="3">
    <source>
        <dbReference type="PROSITE" id="PS50930"/>
    </source>
</evidence>
<keyword evidence="2" id="KW-0472">Membrane</keyword>
<organism evidence="4 5">
    <name type="scientific">Polaribacter aquimarinus</name>
    <dbReference type="NCBI Taxonomy" id="2100726"/>
    <lineage>
        <taxon>Bacteria</taxon>
        <taxon>Pseudomonadati</taxon>
        <taxon>Bacteroidota</taxon>
        <taxon>Flavobacteriia</taxon>
        <taxon>Flavobacteriales</taxon>
        <taxon>Flavobacteriaceae</taxon>
    </lineage>
</organism>
<accession>A0A2U2JB66</accession>
<protein>
    <recommendedName>
        <fullName evidence="3">HTH LytTR-type domain-containing protein</fullName>
    </recommendedName>
</protein>
<feature type="coiled-coil region" evidence="1">
    <location>
        <begin position="411"/>
        <end position="445"/>
    </location>
</feature>
<evidence type="ECO:0000313" key="4">
    <source>
        <dbReference type="EMBL" id="PWG05580.1"/>
    </source>
</evidence>
<dbReference type="SMART" id="SM00850">
    <property type="entry name" value="LytTR"/>
    <property type="match status" value="1"/>
</dbReference>
<evidence type="ECO:0000256" key="2">
    <source>
        <dbReference type="SAM" id="Phobius"/>
    </source>
</evidence>
<keyword evidence="2" id="KW-1133">Transmembrane helix</keyword>
<dbReference type="InterPro" id="IPR007492">
    <property type="entry name" value="LytTR_DNA-bd_dom"/>
</dbReference>